<organism evidence="1 2">
    <name type="scientific">Smallanthus sonchifolius</name>
    <dbReference type="NCBI Taxonomy" id="185202"/>
    <lineage>
        <taxon>Eukaryota</taxon>
        <taxon>Viridiplantae</taxon>
        <taxon>Streptophyta</taxon>
        <taxon>Embryophyta</taxon>
        <taxon>Tracheophyta</taxon>
        <taxon>Spermatophyta</taxon>
        <taxon>Magnoliopsida</taxon>
        <taxon>eudicotyledons</taxon>
        <taxon>Gunneridae</taxon>
        <taxon>Pentapetalae</taxon>
        <taxon>asterids</taxon>
        <taxon>campanulids</taxon>
        <taxon>Asterales</taxon>
        <taxon>Asteraceae</taxon>
        <taxon>Asteroideae</taxon>
        <taxon>Heliantheae alliance</taxon>
        <taxon>Millerieae</taxon>
        <taxon>Smallanthus</taxon>
    </lineage>
</organism>
<comment type="caution">
    <text evidence="1">The sequence shown here is derived from an EMBL/GenBank/DDBJ whole genome shotgun (WGS) entry which is preliminary data.</text>
</comment>
<gene>
    <name evidence="1" type="ORF">L1987_27697</name>
</gene>
<dbReference type="EMBL" id="CM042026">
    <property type="protein sequence ID" value="KAI3805369.1"/>
    <property type="molecule type" value="Genomic_DNA"/>
</dbReference>
<sequence>MQFFFIVSTSDILSAWSVSVLQQKVVSGNGCFIEASQLQCLIFSGNGYQLQSWRSAAGHNFTQLADDMPISSNFGLQQIRLTRGRFILQQKNKYPLRISLSAVACWSAANS</sequence>
<proteinExistence type="predicted"/>
<keyword evidence="2" id="KW-1185">Reference proteome</keyword>
<name>A0ACB9IBP1_9ASTR</name>
<reference evidence="2" key="1">
    <citation type="journal article" date="2022" name="Mol. Ecol. Resour.">
        <title>The genomes of chicory, endive, great burdock and yacon provide insights into Asteraceae palaeo-polyploidization history and plant inulin production.</title>
        <authorList>
            <person name="Fan W."/>
            <person name="Wang S."/>
            <person name="Wang H."/>
            <person name="Wang A."/>
            <person name="Jiang F."/>
            <person name="Liu H."/>
            <person name="Zhao H."/>
            <person name="Xu D."/>
            <person name="Zhang Y."/>
        </authorList>
    </citation>
    <scope>NUCLEOTIDE SEQUENCE [LARGE SCALE GENOMIC DNA]</scope>
    <source>
        <strain evidence="2">cv. Yunnan</strain>
    </source>
</reference>
<reference evidence="1 2" key="2">
    <citation type="journal article" date="2022" name="Mol. Ecol. Resour.">
        <title>The genomes of chicory, endive, great burdock and yacon provide insights into Asteraceae paleo-polyploidization history and plant inulin production.</title>
        <authorList>
            <person name="Fan W."/>
            <person name="Wang S."/>
            <person name="Wang H."/>
            <person name="Wang A."/>
            <person name="Jiang F."/>
            <person name="Liu H."/>
            <person name="Zhao H."/>
            <person name="Xu D."/>
            <person name="Zhang Y."/>
        </authorList>
    </citation>
    <scope>NUCLEOTIDE SEQUENCE [LARGE SCALE GENOMIC DNA]</scope>
    <source>
        <strain evidence="2">cv. Yunnan</strain>
        <tissue evidence="1">Leaves</tissue>
    </source>
</reference>
<evidence type="ECO:0000313" key="2">
    <source>
        <dbReference type="Proteomes" id="UP001056120"/>
    </source>
</evidence>
<accession>A0ACB9IBP1</accession>
<protein>
    <submittedName>
        <fullName evidence="1">Uncharacterized protein</fullName>
    </submittedName>
</protein>
<dbReference type="Proteomes" id="UP001056120">
    <property type="component" value="Linkage Group LG09"/>
</dbReference>
<evidence type="ECO:0000313" key="1">
    <source>
        <dbReference type="EMBL" id="KAI3805369.1"/>
    </source>
</evidence>